<organism evidence="4 5">
    <name type="scientific">Sinanodonta woodiana</name>
    <name type="common">Chinese pond mussel</name>
    <name type="synonym">Anodonta woodiana</name>
    <dbReference type="NCBI Taxonomy" id="1069815"/>
    <lineage>
        <taxon>Eukaryota</taxon>
        <taxon>Metazoa</taxon>
        <taxon>Spiralia</taxon>
        <taxon>Lophotrochozoa</taxon>
        <taxon>Mollusca</taxon>
        <taxon>Bivalvia</taxon>
        <taxon>Autobranchia</taxon>
        <taxon>Heteroconchia</taxon>
        <taxon>Palaeoheterodonta</taxon>
        <taxon>Unionida</taxon>
        <taxon>Unionoidea</taxon>
        <taxon>Unionidae</taxon>
        <taxon>Unioninae</taxon>
        <taxon>Sinanodonta</taxon>
    </lineage>
</organism>
<dbReference type="Proteomes" id="UP001634394">
    <property type="component" value="Unassembled WGS sequence"/>
</dbReference>
<dbReference type="CDD" id="cd00037">
    <property type="entry name" value="CLECT"/>
    <property type="match status" value="1"/>
</dbReference>
<dbReference type="Pfam" id="PF00059">
    <property type="entry name" value="Lectin_C"/>
    <property type="match status" value="1"/>
</dbReference>
<dbReference type="SMART" id="SM00034">
    <property type="entry name" value="CLECT"/>
    <property type="match status" value="1"/>
</dbReference>
<dbReference type="InterPro" id="IPR016186">
    <property type="entry name" value="C-type_lectin-like/link_sf"/>
</dbReference>
<evidence type="ECO:0000256" key="1">
    <source>
        <dbReference type="SAM" id="Phobius"/>
    </source>
</evidence>
<keyword evidence="1" id="KW-1133">Transmembrane helix</keyword>
<feature type="transmembrane region" description="Helical" evidence="1">
    <location>
        <begin position="27"/>
        <end position="49"/>
    </location>
</feature>
<feature type="signal peptide" evidence="2">
    <location>
        <begin position="1"/>
        <end position="19"/>
    </location>
</feature>
<keyword evidence="1" id="KW-0812">Transmembrane</keyword>
<dbReference type="EMBL" id="JBJQND010000018">
    <property type="protein sequence ID" value="KAL3835779.1"/>
    <property type="molecule type" value="Genomic_DNA"/>
</dbReference>
<feature type="chain" id="PRO_5044847544" description="C-type lectin domain-containing protein" evidence="2">
    <location>
        <begin position="20"/>
        <end position="191"/>
    </location>
</feature>
<evidence type="ECO:0000259" key="3">
    <source>
        <dbReference type="PROSITE" id="PS50041"/>
    </source>
</evidence>
<evidence type="ECO:0000313" key="5">
    <source>
        <dbReference type="Proteomes" id="UP001634394"/>
    </source>
</evidence>
<dbReference type="InterPro" id="IPR016187">
    <property type="entry name" value="CTDL_fold"/>
</dbReference>
<evidence type="ECO:0000313" key="4">
    <source>
        <dbReference type="EMBL" id="KAL3835779.1"/>
    </source>
</evidence>
<gene>
    <name evidence="4" type="ORF">ACJMK2_021255</name>
</gene>
<keyword evidence="2" id="KW-0732">Signal</keyword>
<keyword evidence="5" id="KW-1185">Reference proteome</keyword>
<dbReference type="Gene3D" id="3.10.100.10">
    <property type="entry name" value="Mannose-Binding Protein A, subunit A"/>
    <property type="match status" value="1"/>
</dbReference>
<dbReference type="InterPro" id="IPR001304">
    <property type="entry name" value="C-type_lectin-like"/>
</dbReference>
<dbReference type="PROSITE" id="PS50041">
    <property type="entry name" value="C_TYPE_LECTIN_2"/>
    <property type="match status" value="1"/>
</dbReference>
<feature type="domain" description="C-type lectin" evidence="3">
    <location>
        <begin position="65"/>
        <end position="186"/>
    </location>
</feature>
<accession>A0ABD3TFI1</accession>
<dbReference type="SUPFAM" id="SSF56436">
    <property type="entry name" value="C-type lectin-like"/>
    <property type="match status" value="1"/>
</dbReference>
<comment type="caution">
    <text evidence="4">The sequence shown here is derived from an EMBL/GenBank/DDBJ whole genome shotgun (WGS) entry which is preliminary data.</text>
</comment>
<protein>
    <recommendedName>
        <fullName evidence="3">C-type lectin domain-containing protein</fullName>
    </recommendedName>
</protein>
<evidence type="ECO:0000256" key="2">
    <source>
        <dbReference type="SAM" id="SignalP"/>
    </source>
</evidence>
<reference evidence="4 5" key="1">
    <citation type="submission" date="2024-11" db="EMBL/GenBank/DDBJ databases">
        <title>Chromosome-level genome assembly of the freshwater bivalve Anodonta woodiana.</title>
        <authorList>
            <person name="Chen X."/>
        </authorList>
    </citation>
    <scope>NUCLEOTIDE SEQUENCE [LARGE SCALE GENOMIC DNA]</scope>
    <source>
        <strain evidence="4">MN2024</strain>
        <tissue evidence="4">Gills</tissue>
    </source>
</reference>
<proteinExistence type="predicted"/>
<keyword evidence="1" id="KW-0472">Membrane</keyword>
<name>A0ABD3TFI1_SINWO</name>
<sequence>MKLVQVVFLCLSLSALAEGLLSQGGLGGGFGGISGILGLFVLLIFVAAISRKPKCPTNYTETSPNSDACVRFFTTEKTFADARTACQNDGGDLLKPDLLNFDIVRALADANKGTGPCNFWIGAREAGDGVWSDLNGQSISTIAGLFFENAGDYNACAPNECGVLDHTRSFYLYGKNCTNPKCFICQENKTV</sequence>
<dbReference type="AlphaFoldDB" id="A0ABD3TFI1"/>